<proteinExistence type="predicted"/>
<name>A0ABQ9TQJ7_SAGOE</name>
<evidence type="ECO:0000313" key="2">
    <source>
        <dbReference type="Proteomes" id="UP001266305"/>
    </source>
</evidence>
<evidence type="ECO:0000313" key="1">
    <source>
        <dbReference type="EMBL" id="KAK2087058.1"/>
    </source>
</evidence>
<keyword evidence="2" id="KW-1185">Reference proteome</keyword>
<dbReference type="Proteomes" id="UP001266305">
    <property type="component" value="Unassembled WGS sequence"/>
</dbReference>
<dbReference type="EMBL" id="JASSZA010000019">
    <property type="protein sequence ID" value="KAK2087058.1"/>
    <property type="molecule type" value="Genomic_DNA"/>
</dbReference>
<comment type="caution">
    <text evidence="1">The sequence shown here is derived from an EMBL/GenBank/DDBJ whole genome shotgun (WGS) entry which is preliminary data.</text>
</comment>
<reference evidence="1 2" key="1">
    <citation type="submission" date="2023-05" db="EMBL/GenBank/DDBJ databases">
        <title>B98-5 Cell Line De Novo Hybrid Assembly: An Optical Mapping Approach.</title>
        <authorList>
            <person name="Kananen K."/>
            <person name="Auerbach J.A."/>
            <person name="Kautto E."/>
            <person name="Blachly J.S."/>
        </authorList>
    </citation>
    <scope>NUCLEOTIDE SEQUENCE [LARGE SCALE GENOMIC DNA]</scope>
    <source>
        <strain evidence="1">B95-8</strain>
        <tissue evidence="1">Cell line</tissue>
    </source>
</reference>
<protein>
    <submittedName>
        <fullName evidence="1">Uncharacterized protein</fullName>
    </submittedName>
</protein>
<gene>
    <name evidence="1" type="ORF">P7K49_032965</name>
</gene>
<accession>A0ABQ9TQJ7</accession>
<sequence>MNGGGASAGPTLPSLGRWGCPCLKETGGGETGGAGAGEAAAAMSVRRAVRRAFSLLPGTP</sequence>
<organism evidence="1 2">
    <name type="scientific">Saguinus oedipus</name>
    <name type="common">Cotton-top tamarin</name>
    <name type="synonym">Oedipomidas oedipus</name>
    <dbReference type="NCBI Taxonomy" id="9490"/>
    <lineage>
        <taxon>Eukaryota</taxon>
        <taxon>Metazoa</taxon>
        <taxon>Chordata</taxon>
        <taxon>Craniata</taxon>
        <taxon>Vertebrata</taxon>
        <taxon>Euteleostomi</taxon>
        <taxon>Mammalia</taxon>
        <taxon>Eutheria</taxon>
        <taxon>Euarchontoglires</taxon>
        <taxon>Primates</taxon>
        <taxon>Haplorrhini</taxon>
        <taxon>Platyrrhini</taxon>
        <taxon>Cebidae</taxon>
        <taxon>Callitrichinae</taxon>
        <taxon>Saguinus</taxon>
    </lineage>
</organism>